<comment type="similarity">
    <text evidence="4">Belongs to the FliF family.</text>
</comment>
<comment type="function">
    <text evidence="1">The M ring may be actively involved in energy transduction.</text>
</comment>
<keyword evidence="7 12" id="KW-0812">Transmembrane</keyword>
<evidence type="ECO:0000256" key="8">
    <source>
        <dbReference type="ARBA" id="ARBA00022989"/>
    </source>
</evidence>
<evidence type="ECO:0000256" key="10">
    <source>
        <dbReference type="ARBA" id="ARBA00023143"/>
    </source>
</evidence>
<evidence type="ECO:0000256" key="11">
    <source>
        <dbReference type="ARBA" id="ARBA00025936"/>
    </source>
</evidence>
<keyword evidence="15" id="KW-0282">Flagellum</keyword>
<dbReference type="Proteomes" id="UP001381174">
    <property type="component" value="Unassembled WGS sequence"/>
</dbReference>
<keyword evidence="15" id="KW-0966">Cell projection</keyword>
<dbReference type="Pfam" id="PF08345">
    <property type="entry name" value="YscJ_FliF_C"/>
    <property type="match status" value="1"/>
</dbReference>
<evidence type="ECO:0000256" key="9">
    <source>
        <dbReference type="ARBA" id="ARBA00023136"/>
    </source>
</evidence>
<dbReference type="RefSeq" id="WP_336808097.1">
    <property type="nucleotide sequence ID" value="NZ_JBBBNY010000008.1"/>
</dbReference>
<evidence type="ECO:0000256" key="4">
    <source>
        <dbReference type="ARBA" id="ARBA00007971"/>
    </source>
</evidence>
<evidence type="ECO:0000256" key="6">
    <source>
        <dbReference type="ARBA" id="ARBA00022475"/>
    </source>
</evidence>
<comment type="caution">
    <text evidence="15">The sequence shown here is derived from an EMBL/GenBank/DDBJ whole genome shotgun (WGS) entry which is preliminary data.</text>
</comment>
<evidence type="ECO:0000256" key="3">
    <source>
        <dbReference type="ARBA" id="ARBA00004651"/>
    </source>
</evidence>
<dbReference type="InterPro" id="IPR013556">
    <property type="entry name" value="Flag_M-ring_C"/>
</dbReference>
<keyword evidence="8 12" id="KW-1133">Transmembrane helix</keyword>
<evidence type="ECO:0000259" key="13">
    <source>
        <dbReference type="Pfam" id="PF01514"/>
    </source>
</evidence>
<dbReference type="InterPro" id="IPR006182">
    <property type="entry name" value="FliF_N_dom"/>
</dbReference>
<dbReference type="PRINTS" id="PR01009">
    <property type="entry name" value="FLGMRINGFLIF"/>
</dbReference>
<evidence type="ECO:0000256" key="7">
    <source>
        <dbReference type="ARBA" id="ARBA00022692"/>
    </source>
</evidence>
<feature type="domain" description="Flagellar M-ring C-terminal" evidence="14">
    <location>
        <begin position="247"/>
        <end position="374"/>
    </location>
</feature>
<proteinExistence type="inferred from homology"/>
<dbReference type="InterPro" id="IPR000067">
    <property type="entry name" value="FlgMring_FliF"/>
</dbReference>
<evidence type="ECO:0000259" key="14">
    <source>
        <dbReference type="Pfam" id="PF08345"/>
    </source>
</evidence>
<dbReference type="Gene3D" id="3.30.300.30">
    <property type="match status" value="1"/>
</dbReference>
<dbReference type="NCBIfam" id="TIGR00206">
    <property type="entry name" value="fliF"/>
    <property type="match status" value="1"/>
</dbReference>
<dbReference type="InterPro" id="IPR043427">
    <property type="entry name" value="YscJ/FliF"/>
</dbReference>
<evidence type="ECO:0000256" key="1">
    <source>
        <dbReference type="ARBA" id="ARBA00003820"/>
    </source>
</evidence>
<feature type="transmembrane region" description="Helical" evidence="12">
    <location>
        <begin position="416"/>
        <end position="436"/>
    </location>
</feature>
<accession>A0ABU8JEI3</accession>
<reference evidence="15 16" key="1">
    <citation type="journal article" date="2014" name="Int. J. Syst. Evol. Microbiol.">
        <title>Fulvimonas yonginensis sp. nov., isolated from greenhouse soil, and emended description of the genus Fulvimonas.</title>
        <authorList>
            <person name="Ahn J.H."/>
            <person name="Kim S.J."/>
            <person name="Weon H.Y."/>
            <person name="Hong S.B."/>
            <person name="Seok S.J."/>
            <person name="Kwon S.W."/>
        </authorList>
    </citation>
    <scope>NUCLEOTIDE SEQUENCE [LARGE SCALE GENOMIC DNA]</scope>
    <source>
        <strain evidence="15 16">KACC 16952</strain>
    </source>
</reference>
<keyword evidence="15" id="KW-0969">Cilium</keyword>
<organism evidence="15 16">
    <name type="scientific">Fulvimonas yonginensis</name>
    <dbReference type="NCBI Taxonomy" id="1495200"/>
    <lineage>
        <taxon>Bacteria</taxon>
        <taxon>Pseudomonadati</taxon>
        <taxon>Pseudomonadota</taxon>
        <taxon>Gammaproteobacteria</taxon>
        <taxon>Lysobacterales</taxon>
        <taxon>Rhodanobacteraceae</taxon>
        <taxon>Fulvimonas</taxon>
    </lineage>
</organism>
<dbReference type="PANTHER" id="PTHR30046">
    <property type="entry name" value="FLAGELLAR M-RING PROTEIN"/>
    <property type="match status" value="1"/>
</dbReference>
<name>A0ABU8JEI3_9GAMM</name>
<sequence length="467" mass="49618">MVTDVPSFFIRMTMRARWLFAMGLLGILALAGFGAWWALDPGYAALATDLRPADASEIGTALSGWGIPYRFEDGDKTVLVPRESVYSTRMKLASEGIPRGGSVGFEAFKDSDYGVTEFAQRINYQRALQGELERTIESMREVRSARVHLTLHHADLFEQDQEGSKASVSLALRDGQKLGARQVAGIQRLVASAVEGLDPANVTLLDEQGAALSGGADALVAGALGDREDQASRLEASLQAQASSLLARALHRNDFTVSVAAQLNYDRVKRVGNHVLAQGKDGHGVLVREKTDSNRASTAAANANGSVASSREVEYAHGTEQEEIVQAPGRIERISVGIVLPPNVPEASYKELSDVVAAGIGLDPSRGDHVEMATAATVSAAGMQGRAVAPSAVSAAPPSHGTPPEAQVRATFRSGLIYWIGGGATGIVFLLALGALRRPRPARLTAAERQETLARIRQWIEAPESAP</sequence>
<comment type="subunit">
    <text evidence="11">The basal body constitutes a major portion of the flagellar organelle and consists of four rings (L,P,S, and M) mounted on a central rod. The M ring is integral to the inner membrane of the cell and may be connected to the flagellar rod via the S ring. The S (supramembrane ring) lies just distal to the M ring. The L and P rings lie in the outer membrane and the periplasmic space, respectively.</text>
</comment>
<keyword evidence="16" id="KW-1185">Reference proteome</keyword>
<evidence type="ECO:0000313" key="15">
    <source>
        <dbReference type="EMBL" id="MEI7037467.1"/>
    </source>
</evidence>
<dbReference type="InterPro" id="IPR045851">
    <property type="entry name" value="AMP-bd_C_sf"/>
</dbReference>
<dbReference type="PIRSF" id="PIRSF004862">
    <property type="entry name" value="FliF"/>
    <property type="match status" value="1"/>
</dbReference>
<keyword evidence="6" id="KW-1003">Cell membrane</keyword>
<feature type="transmembrane region" description="Helical" evidence="12">
    <location>
        <begin position="18"/>
        <end position="39"/>
    </location>
</feature>
<dbReference type="Pfam" id="PF01514">
    <property type="entry name" value="YscJ_FliF"/>
    <property type="match status" value="1"/>
</dbReference>
<dbReference type="EMBL" id="JBBBNY010000008">
    <property type="protein sequence ID" value="MEI7037467.1"/>
    <property type="molecule type" value="Genomic_DNA"/>
</dbReference>
<protein>
    <recommendedName>
        <fullName evidence="5">Flagellar M-ring protein</fullName>
    </recommendedName>
</protein>
<evidence type="ECO:0000256" key="5">
    <source>
        <dbReference type="ARBA" id="ARBA00017949"/>
    </source>
</evidence>
<evidence type="ECO:0000256" key="12">
    <source>
        <dbReference type="SAM" id="Phobius"/>
    </source>
</evidence>
<dbReference type="PANTHER" id="PTHR30046:SF0">
    <property type="entry name" value="FLAGELLAR M-RING PROTEIN"/>
    <property type="match status" value="1"/>
</dbReference>
<feature type="domain" description="Flagellar M-ring N-terminal" evidence="13">
    <location>
        <begin position="41"/>
        <end position="213"/>
    </location>
</feature>
<comment type="subcellular location">
    <subcellularLocation>
        <location evidence="2">Bacterial flagellum basal body</location>
    </subcellularLocation>
    <subcellularLocation>
        <location evidence="3">Cell membrane</location>
        <topology evidence="3">Multi-pass membrane protein</topology>
    </subcellularLocation>
</comment>
<keyword evidence="9 12" id="KW-0472">Membrane</keyword>
<evidence type="ECO:0000256" key="2">
    <source>
        <dbReference type="ARBA" id="ARBA00004117"/>
    </source>
</evidence>
<gene>
    <name evidence="15" type="primary">fliF</name>
    <name evidence="15" type="ORF">WAT24_11920</name>
</gene>
<evidence type="ECO:0000313" key="16">
    <source>
        <dbReference type="Proteomes" id="UP001381174"/>
    </source>
</evidence>
<keyword evidence="10" id="KW-0975">Bacterial flagellum</keyword>